<organism evidence="2 3">
    <name type="scientific">Prochlorococcus marinus (strain MIT 9211)</name>
    <dbReference type="NCBI Taxonomy" id="93059"/>
    <lineage>
        <taxon>Bacteria</taxon>
        <taxon>Bacillati</taxon>
        <taxon>Cyanobacteriota</taxon>
        <taxon>Cyanophyceae</taxon>
        <taxon>Synechococcales</taxon>
        <taxon>Prochlorococcaceae</taxon>
        <taxon>Prochlorococcus</taxon>
    </lineage>
</organism>
<dbReference type="PRINTS" id="PR00095">
    <property type="entry name" value="ANTSNTHASEI"/>
</dbReference>
<dbReference type="Proteomes" id="UP000000788">
    <property type="component" value="Chromosome"/>
</dbReference>
<dbReference type="PANTHER" id="PTHR11236">
    <property type="entry name" value="AMINOBENZOATE/ANTHRANILATE SYNTHASE"/>
    <property type="match status" value="1"/>
</dbReference>
<gene>
    <name evidence="2" type="ordered locus">P9211_18251</name>
</gene>
<name>A9BDE3_PROM4</name>
<dbReference type="InterPro" id="IPR019999">
    <property type="entry name" value="Anth_synth_I-like"/>
</dbReference>
<reference evidence="2 3" key="1">
    <citation type="journal article" date="2007" name="PLoS Genet.">
        <title>Patterns and implications of gene gain and loss in the evolution of Prochlorococcus.</title>
        <authorList>
            <person name="Kettler G.C."/>
            <person name="Martiny A.C."/>
            <person name="Huang K."/>
            <person name="Zucker J."/>
            <person name="Coleman M.L."/>
            <person name="Rodrigue S."/>
            <person name="Chen F."/>
            <person name="Lapidus A."/>
            <person name="Ferriera S."/>
            <person name="Johnson J."/>
            <person name="Steglich C."/>
            <person name="Church G.M."/>
            <person name="Richardson P."/>
            <person name="Chisholm S.W."/>
        </authorList>
    </citation>
    <scope>NUCLEOTIDE SEQUENCE [LARGE SCALE GENOMIC DNA]</scope>
    <source>
        <strain evidence="3">MIT 9211</strain>
    </source>
</reference>
<dbReference type="HOGENOM" id="CLU_006493_7_0_3"/>
<dbReference type="SUPFAM" id="SSF56322">
    <property type="entry name" value="ADC synthase"/>
    <property type="match status" value="1"/>
</dbReference>
<dbReference type="Pfam" id="PF00425">
    <property type="entry name" value="Chorismate_bind"/>
    <property type="match status" value="1"/>
</dbReference>
<protein>
    <submittedName>
        <fullName evidence="2">Possible p-aminobenzoate synthetase</fullName>
        <ecNumber evidence="2">2.6.1.85</ecNumber>
    </submittedName>
</protein>
<accession>A9BDE3</accession>
<keyword evidence="3" id="KW-1185">Reference proteome</keyword>
<dbReference type="KEGG" id="pmj:P9211_18251"/>
<dbReference type="GO" id="GO:0000162">
    <property type="term" value="P:L-tryptophan biosynthetic process"/>
    <property type="evidence" value="ECO:0007669"/>
    <property type="project" value="TreeGrafter"/>
</dbReference>
<dbReference type="STRING" id="93059.P9211_18251"/>
<keyword evidence="2" id="KW-0032">Aminotransferase</keyword>
<sequence>MIIPIRKLCEWCDPVYVAENLIANFGEDGFIWLDSDGSKIGRWIVLAAEPIDQICSRGLPSQYCNANPFDSLRSLEPGHWTGWLSYEAGAWIEPNNPWKEDSMATLWIARHDPVLKFDLKEQKLWIEGCDPKRLLKLFNWIKDLKNNEAKQTSVQSKSPIRIPLRSWEWLTNEKEYAEKVEIIQEWIKKGDIFQASLSACCKGKKPQNMLAIDIFKKLRHHCPAPFSGIIIASGEASGEGVISTSPERFLKVLPNGTVETRPIKGTRPRQSNAQRDADMAADLICSQKDRAENVMIVDLLRNDLGKVCQPGSIQVTKLVGLESYSQVHHLTSVISGTLRDGKTWVDLLESCWPGGSISGAPKLRACQRLYELEPIARGPYCGSFIHVDWDGQFDSNILIRSLMINKSNLRVNAGCGIVADSDANNEAEELTWKLLPLLKALD</sequence>
<proteinExistence type="predicted"/>
<dbReference type="EC" id="2.6.1.85" evidence="2"/>
<dbReference type="EMBL" id="CP000878">
    <property type="protein sequence ID" value="ABX09756.1"/>
    <property type="molecule type" value="Genomic_DNA"/>
</dbReference>
<dbReference type="eggNOG" id="COG0147">
    <property type="taxonomic scope" value="Bacteria"/>
</dbReference>
<dbReference type="OrthoDB" id="9803598at2"/>
<feature type="domain" description="Chorismate-utilising enzyme C-terminal" evidence="1">
    <location>
        <begin position="173"/>
        <end position="433"/>
    </location>
</feature>
<dbReference type="PANTHER" id="PTHR11236:SF9">
    <property type="entry name" value="ANTHRANILATE SYNTHASE COMPONENT 1"/>
    <property type="match status" value="1"/>
</dbReference>
<dbReference type="AlphaFoldDB" id="A9BDE3"/>
<dbReference type="InterPro" id="IPR005801">
    <property type="entry name" value="ADC_synthase"/>
</dbReference>
<evidence type="ECO:0000313" key="2">
    <source>
        <dbReference type="EMBL" id="ABX09756.1"/>
    </source>
</evidence>
<dbReference type="GO" id="GO:0046820">
    <property type="term" value="F:4-amino-4-deoxychorismate synthase activity"/>
    <property type="evidence" value="ECO:0007669"/>
    <property type="project" value="UniProtKB-EC"/>
</dbReference>
<dbReference type="Gene3D" id="3.60.120.10">
    <property type="entry name" value="Anthranilate synthase"/>
    <property type="match status" value="1"/>
</dbReference>
<evidence type="ECO:0000313" key="3">
    <source>
        <dbReference type="Proteomes" id="UP000000788"/>
    </source>
</evidence>
<dbReference type="RefSeq" id="WP_012196376.1">
    <property type="nucleotide sequence ID" value="NC_009976.1"/>
</dbReference>
<keyword evidence="2" id="KW-0808">Transferase</keyword>
<evidence type="ECO:0000259" key="1">
    <source>
        <dbReference type="Pfam" id="PF00425"/>
    </source>
</evidence>
<dbReference type="InterPro" id="IPR015890">
    <property type="entry name" value="Chorismate_C"/>
</dbReference>